<dbReference type="Gene3D" id="3.30.530.20">
    <property type="match status" value="1"/>
</dbReference>
<name>A0A0H4VP60_9BACT</name>
<evidence type="ECO:0000313" key="1">
    <source>
        <dbReference type="EMBL" id="AKQ47088.1"/>
    </source>
</evidence>
<keyword evidence="2" id="KW-1185">Reference proteome</keyword>
<dbReference type="AlphaFoldDB" id="A0A0H4VP60"/>
<dbReference type="Proteomes" id="UP000036458">
    <property type="component" value="Chromosome"/>
</dbReference>
<reference evidence="1 2" key="1">
    <citation type="submission" date="2015-01" db="EMBL/GenBank/DDBJ databases">
        <title>Rufibacter sp./DG31D/ whole genome sequencing.</title>
        <authorList>
            <person name="Kim M.K."/>
            <person name="Srinivasan S."/>
            <person name="Lee J.-J."/>
        </authorList>
    </citation>
    <scope>NUCLEOTIDE SEQUENCE [LARGE SCALE GENOMIC DNA]</scope>
    <source>
        <strain evidence="1 2">DG31D</strain>
    </source>
</reference>
<organism evidence="1 2">
    <name type="scientific">Rufibacter radiotolerans</name>
    <dbReference type="NCBI Taxonomy" id="1379910"/>
    <lineage>
        <taxon>Bacteria</taxon>
        <taxon>Pseudomonadati</taxon>
        <taxon>Bacteroidota</taxon>
        <taxon>Cytophagia</taxon>
        <taxon>Cytophagales</taxon>
        <taxon>Hymenobacteraceae</taxon>
        <taxon>Rufibacter</taxon>
    </lineage>
</organism>
<dbReference type="OrthoDB" id="838246at2"/>
<dbReference type="InterPro" id="IPR023393">
    <property type="entry name" value="START-like_dom_sf"/>
</dbReference>
<accession>A0A0H4VP60</accession>
<protein>
    <recommendedName>
        <fullName evidence="3">Ligand-binding SRPBCC domain-containing protein</fullName>
    </recommendedName>
</protein>
<dbReference type="RefSeq" id="WP_048922148.1">
    <property type="nucleotide sequence ID" value="NZ_CP010777.1"/>
</dbReference>
<proteinExistence type="predicted"/>
<dbReference type="KEGG" id="ruf:TH63_17900"/>
<gene>
    <name evidence="1" type="ORF">TH63_17900</name>
</gene>
<dbReference type="SUPFAM" id="SSF55961">
    <property type="entry name" value="Bet v1-like"/>
    <property type="match status" value="1"/>
</dbReference>
<sequence>MKLHLQFAVAQDMQAVLAGFTVDLFRALSPPFPKLKILRFDGSFPGDHVEIELQAGPLARRWTSLITEREERENEVWFVDEGQELPPPLKFWRHKHLITRQGNHSIIHELIEYRTGSPILDRLLYPIFYAQFAQRGPVYRRFFGKVG</sequence>
<dbReference type="EMBL" id="CP010777">
    <property type="protein sequence ID" value="AKQ47088.1"/>
    <property type="molecule type" value="Genomic_DNA"/>
</dbReference>
<dbReference type="STRING" id="1379910.TH63_17900"/>
<evidence type="ECO:0000313" key="2">
    <source>
        <dbReference type="Proteomes" id="UP000036458"/>
    </source>
</evidence>
<evidence type="ECO:0008006" key="3">
    <source>
        <dbReference type="Google" id="ProtNLM"/>
    </source>
</evidence>
<dbReference type="PATRIC" id="fig|1379910.4.peg.3902"/>